<dbReference type="InParanoid" id="W0RAH2"/>
<accession>W0RAH2</accession>
<dbReference type="KEGG" id="gba:J421_0239"/>
<evidence type="ECO:0000313" key="2">
    <source>
        <dbReference type="Proteomes" id="UP000019151"/>
    </source>
</evidence>
<dbReference type="Proteomes" id="UP000019151">
    <property type="component" value="Chromosome"/>
</dbReference>
<dbReference type="AlphaFoldDB" id="W0RAH2"/>
<dbReference type="EMBL" id="CP007128">
    <property type="protein sequence ID" value="AHG87776.1"/>
    <property type="molecule type" value="Genomic_DNA"/>
</dbReference>
<keyword evidence="2" id="KW-1185">Reference proteome</keyword>
<sequence length="77" mass="8229">MPRFQFSVGRNGVVREAGAVLCESFQEALSAIAEQSDVTEGETLEIGVAGFPPARYDFVIPAVGDAGWHPRIPRLAA</sequence>
<protein>
    <submittedName>
        <fullName evidence="1">Uncharacterized protein</fullName>
    </submittedName>
</protein>
<evidence type="ECO:0000313" key="1">
    <source>
        <dbReference type="EMBL" id="AHG87776.1"/>
    </source>
</evidence>
<proteinExistence type="predicted"/>
<reference evidence="1 2" key="1">
    <citation type="journal article" date="2014" name="Genome Announc.">
        <title>Genome Sequence and Methylome of Soil Bacterium Gemmatirosa kalamazoonensis KBS708T, a Member of the Rarely Cultivated Gemmatimonadetes Phylum.</title>
        <authorList>
            <person name="Debruyn J.M."/>
            <person name="Radosevich M."/>
            <person name="Wommack K.E."/>
            <person name="Polson S.W."/>
            <person name="Hauser L.J."/>
            <person name="Fawaz M.N."/>
            <person name="Korlach J."/>
            <person name="Tsai Y.C."/>
        </authorList>
    </citation>
    <scope>NUCLEOTIDE SEQUENCE [LARGE SCALE GENOMIC DNA]</scope>
    <source>
        <strain evidence="1 2">KBS708</strain>
    </source>
</reference>
<organism evidence="1 2">
    <name type="scientific">Gemmatirosa kalamazoonensis</name>
    <dbReference type="NCBI Taxonomy" id="861299"/>
    <lineage>
        <taxon>Bacteria</taxon>
        <taxon>Pseudomonadati</taxon>
        <taxon>Gemmatimonadota</taxon>
        <taxon>Gemmatimonadia</taxon>
        <taxon>Gemmatimonadales</taxon>
        <taxon>Gemmatimonadaceae</taxon>
        <taxon>Gemmatirosa</taxon>
    </lineage>
</organism>
<dbReference type="RefSeq" id="WP_148306096.1">
    <property type="nucleotide sequence ID" value="NZ_CP007128.1"/>
</dbReference>
<dbReference type="HOGENOM" id="CLU_2633003_0_0_0"/>
<gene>
    <name evidence="1" type="ORF">J421_0239</name>
</gene>
<name>W0RAH2_9BACT</name>